<dbReference type="InterPro" id="IPR043502">
    <property type="entry name" value="DNA/RNA_pol_sf"/>
</dbReference>
<dbReference type="PRINTS" id="PR01217">
    <property type="entry name" value="PRICHEXTENSN"/>
</dbReference>
<dbReference type="Pfam" id="PF07727">
    <property type="entry name" value="RVT_2"/>
    <property type="match status" value="1"/>
</dbReference>
<evidence type="ECO:0000256" key="2">
    <source>
        <dbReference type="SAM" id="Phobius"/>
    </source>
</evidence>
<evidence type="ECO:0000313" key="5">
    <source>
        <dbReference type="Proteomes" id="UP000326396"/>
    </source>
</evidence>
<feature type="domain" description="Reverse transcriptase Ty1/copia-type" evidence="3">
    <location>
        <begin position="360"/>
        <end position="463"/>
    </location>
</feature>
<dbReference type="Proteomes" id="UP000326396">
    <property type="component" value="Linkage Group LG11"/>
</dbReference>
<dbReference type="EMBL" id="SZYD01000003">
    <property type="protein sequence ID" value="KAD6796557.1"/>
    <property type="molecule type" value="Genomic_DNA"/>
</dbReference>
<feature type="region of interest" description="Disordered" evidence="1">
    <location>
        <begin position="207"/>
        <end position="302"/>
    </location>
</feature>
<dbReference type="SUPFAM" id="SSF56672">
    <property type="entry name" value="DNA/RNA polymerases"/>
    <property type="match status" value="1"/>
</dbReference>
<evidence type="ECO:0000313" key="4">
    <source>
        <dbReference type="EMBL" id="KAD6796557.1"/>
    </source>
</evidence>
<accession>A0A5N6PTP7</accession>
<dbReference type="AlphaFoldDB" id="A0A5N6PTP7"/>
<proteinExistence type="predicted"/>
<dbReference type="OrthoDB" id="7473114at2759"/>
<evidence type="ECO:0000256" key="1">
    <source>
        <dbReference type="SAM" id="MobiDB-lite"/>
    </source>
</evidence>
<protein>
    <recommendedName>
        <fullName evidence="3">Reverse transcriptase Ty1/copia-type domain-containing protein</fullName>
    </recommendedName>
</protein>
<gene>
    <name evidence="4" type="ORF">E3N88_07453</name>
</gene>
<keyword evidence="2" id="KW-0472">Membrane</keyword>
<keyword evidence="2" id="KW-1133">Transmembrane helix</keyword>
<comment type="caution">
    <text evidence="4">The sequence shown here is derived from an EMBL/GenBank/DDBJ whole genome shotgun (WGS) entry which is preliminary data.</text>
</comment>
<keyword evidence="2" id="KW-0812">Transmembrane</keyword>
<name>A0A5N6PTP7_9ASTR</name>
<dbReference type="InterPro" id="IPR013103">
    <property type="entry name" value="RVT_2"/>
</dbReference>
<feature type="transmembrane region" description="Helical" evidence="2">
    <location>
        <begin position="134"/>
        <end position="156"/>
    </location>
</feature>
<sequence>MSTEKMVRSELNRLMKVRIRVIGAPSPATAAERKEWDLEKDGWAMVEFHRVETERNRVSDLTGSRVRISDSRSWGMDTGRVLSCSSSIVDRHTKQVLAQGRCENGLYLLQPDHQAFVVENKCPKASFEVWHTRLVLSIKAIVVLIPSLLVFTLPVMQNLMKHVFHLLPIIPISQLELSSFLDPIDLLPSTPQPTLYPTPCTICTDPLPPPTIQNPLLDQTPLHDASPQSPTPSLPSSQTFSTQPTPQPTLLDSQPSLPPPSQLTTTPSSPVPTPPPPSQPTTPPSSPIPPPSPPPIPTHPMITRAKSGIFKPQHRADLSINTPLHHALVAHTDPKTVKTAIKDPIWVNAMQQELHALSLNNTWTLVPRPTNRPIVGSKWVFRTKLHSDGSIERQKARLVAQGFSQTPGLDYSHTFSPVVKATTIRIILCLAMLNRWTLHQLDVNSAFLHGNLQETVYMEQPLVSLILSFLIISFIKRLNQEFTIKDLGELNYFLGLEVSYTKDGLFSEPIQVCKRNLRKGQYDYC</sequence>
<evidence type="ECO:0000259" key="3">
    <source>
        <dbReference type="Pfam" id="PF07727"/>
    </source>
</evidence>
<reference evidence="4 5" key="1">
    <citation type="submission" date="2019-05" db="EMBL/GenBank/DDBJ databases">
        <title>Mikania micrantha, genome provides insights into the molecular mechanism of rapid growth.</title>
        <authorList>
            <person name="Liu B."/>
        </authorList>
    </citation>
    <scope>NUCLEOTIDE SEQUENCE [LARGE SCALE GENOMIC DNA]</scope>
    <source>
        <strain evidence="4">NLD-2019</strain>
        <tissue evidence="4">Leaf</tissue>
    </source>
</reference>
<feature type="compositionally biased region" description="Pro residues" evidence="1">
    <location>
        <begin position="269"/>
        <end position="298"/>
    </location>
</feature>
<feature type="compositionally biased region" description="Low complexity" evidence="1">
    <location>
        <begin position="234"/>
        <end position="255"/>
    </location>
</feature>
<organism evidence="4 5">
    <name type="scientific">Mikania micrantha</name>
    <name type="common">bitter vine</name>
    <dbReference type="NCBI Taxonomy" id="192012"/>
    <lineage>
        <taxon>Eukaryota</taxon>
        <taxon>Viridiplantae</taxon>
        <taxon>Streptophyta</taxon>
        <taxon>Embryophyta</taxon>
        <taxon>Tracheophyta</taxon>
        <taxon>Spermatophyta</taxon>
        <taxon>Magnoliopsida</taxon>
        <taxon>eudicotyledons</taxon>
        <taxon>Gunneridae</taxon>
        <taxon>Pentapetalae</taxon>
        <taxon>asterids</taxon>
        <taxon>campanulids</taxon>
        <taxon>Asterales</taxon>
        <taxon>Asteraceae</taxon>
        <taxon>Asteroideae</taxon>
        <taxon>Heliantheae alliance</taxon>
        <taxon>Eupatorieae</taxon>
        <taxon>Mikania</taxon>
    </lineage>
</organism>
<keyword evidence="5" id="KW-1185">Reference proteome</keyword>